<accession>A0A1M3L1B4</accession>
<proteinExistence type="predicted"/>
<sequence length="153" mass="16713">MVGIMNAVHGMDRGAGLDIILHTPGGRIAAAETIVNDLKLLFGNDIRTIVPQLAMSAGTLIALSCRSIVMGKQSSIGPIDPQLYHIPAQLIKKEFDEAAAEILQTPNKAAYWQVRLGKFPPTAYYQATLAMDRARTMARDWLLGNMLKSGYRC</sequence>
<comment type="caution">
    <text evidence="1">The sequence shown here is derived from an EMBL/GenBank/DDBJ whole genome shotgun (WGS) entry which is preliminary data.</text>
</comment>
<evidence type="ECO:0000313" key="1">
    <source>
        <dbReference type="EMBL" id="OJX58722.1"/>
    </source>
</evidence>
<dbReference type="InterPro" id="IPR002825">
    <property type="entry name" value="Pept_S49_ser-pept_pro"/>
</dbReference>
<name>A0A1M3L1B4_9BACT</name>
<reference evidence="1 2" key="1">
    <citation type="submission" date="2016-09" db="EMBL/GenBank/DDBJ databases">
        <title>Genome-resolved meta-omics ties microbial dynamics to process performance in biotechnology for thiocyanate degradation.</title>
        <authorList>
            <person name="Kantor R.S."/>
            <person name="Huddy R.J."/>
            <person name="Iyer R."/>
            <person name="Thomas B.C."/>
            <person name="Brown C.T."/>
            <person name="Anantharaman K."/>
            <person name="Tringe S."/>
            <person name="Hettich R.L."/>
            <person name="Harrison S.T."/>
            <person name="Banfield J.F."/>
        </authorList>
    </citation>
    <scope>NUCLEOTIDE SEQUENCE [LARGE SCALE GENOMIC DNA]</scope>
    <source>
        <strain evidence="1">59-99</strain>
    </source>
</reference>
<dbReference type="AlphaFoldDB" id="A0A1M3L1B4"/>
<dbReference type="STRING" id="1895771.BGO89_05250"/>
<dbReference type="Proteomes" id="UP000184233">
    <property type="component" value="Unassembled WGS sequence"/>
</dbReference>
<dbReference type="Pfam" id="PF01972">
    <property type="entry name" value="SDH_protease"/>
    <property type="match status" value="1"/>
</dbReference>
<organism evidence="1 2">
    <name type="scientific">Candidatus Kapaibacterium thiocyanatum</name>
    <dbReference type="NCBI Taxonomy" id="1895771"/>
    <lineage>
        <taxon>Bacteria</taxon>
        <taxon>Pseudomonadati</taxon>
        <taxon>Candidatus Kapaibacteriota</taxon>
        <taxon>Candidatus Kapaibacteriia</taxon>
        <taxon>Candidatus Kapaibacteriales</taxon>
        <taxon>Candidatus Kapaibacteriaceae</taxon>
        <taxon>Candidatus Kapaibacterium</taxon>
    </lineage>
</organism>
<dbReference type="PANTHER" id="PTHR35984:SF1">
    <property type="entry name" value="PERIPLASMIC SERINE PROTEASE"/>
    <property type="match status" value="1"/>
</dbReference>
<dbReference type="GO" id="GO:0016020">
    <property type="term" value="C:membrane"/>
    <property type="evidence" value="ECO:0007669"/>
    <property type="project" value="InterPro"/>
</dbReference>
<dbReference type="EMBL" id="MKVH01000015">
    <property type="protein sequence ID" value="OJX58722.1"/>
    <property type="molecule type" value="Genomic_DNA"/>
</dbReference>
<evidence type="ECO:0000313" key="2">
    <source>
        <dbReference type="Proteomes" id="UP000184233"/>
    </source>
</evidence>
<protein>
    <recommendedName>
        <fullName evidence="3">Serine protease</fullName>
    </recommendedName>
</protein>
<dbReference type="InterPro" id="IPR029045">
    <property type="entry name" value="ClpP/crotonase-like_dom_sf"/>
</dbReference>
<dbReference type="PANTHER" id="PTHR35984">
    <property type="entry name" value="PERIPLASMIC SERINE PROTEASE"/>
    <property type="match status" value="1"/>
</dbReference>
<evidence type="ECO:0008006" key="3">
    <source>
        <dbReference type="Google" id="ProtNLM"/>
    </source>
</evidence>
<dbReference type="Gene3D" id="3.90.226.10">
    <property type="entry name" value="2-enoyl-CoA Hydratase, Chain A, domain 1"/>
    <property type="match status" value="1"/>
</dbReference>
<gene>
    <name evidence="1" type="ORF">BGO89_05250</name>
</gene>
<dbReference type="SUPFAM" id="SSF52096">
    <property type="entry name" value="ClpP/crotonase"/>
    <property type="match status" value="1"/>
</dbReference>